<comment type="caution">
    <text evidence="5">The sequence shown here is derived from an EMBL/GenBank/DDBJ whole genome shotgun (WGS) entry which is preliminary data.</text>
</comment>
<dbReference type="InterPro" id="IPR050261">
    <property type="entry name" value="FrsA_esterase"/>
</dbReference>
<evidence type="ECO:0000256" key="3">
    <source>
        <dbReference type="SAM" id="MobiDB-lite"/>
    </source>
</evidence>
<dbReference type="SUPFAM" id="SSF49785">
    <property type="entry name" value="Galactose-binding domain-like"/>
    <property type="match status" value="1"/>
</dbReference>
<dbReference type="PANTHER" id="PTHR22946:SF9">
    <property type="entry name" value="POLYKETIDE TRANSFERASE AF380"/>
    <property type="match status" value="1"/>
</dbReference>
<organism evidence="5 6">
    <name type="scientific">Streptomyces bambusae</name>
    <dbReference type="NCBI Taxonomy" id="1550616"/>
    <lineage>
        <taxon>Bacteria</taxon>
        <taxon>Bacillati</taxon>
        <taxon>Actinomycetota</taxon>
        <taxon>Actinomycetes</taxon>
        <taxon>Kitasatosporales</taxon>
        <taxon>Streptomycetaceae</taxon>
        <taxon>Streptomyces</taxon>
    </lineage>
</organism>
<evidence type="ECO:0000259" key="4">
    <source>
        <dbReference type="SMART" id="SM00939"/>
    </source>
</evidence>
<dbReference type="Gene3D" id="3.40.50.1820">
    <property type="entry name" value="alpha/beta hydrolase"/>
    <property type="match status" value="1"/>
</dbReference>
<dbReference type="Gene3D" id="2.60.120.260">
    <property type="entry name" value="Galactose-binding domain-like"/>
    <property type="match status" value="1"/>
</dbReference>
<dbReference type="EMBL" id="WTFF01000067">
    <property type="protein sequence ID" value="MBW5482647.1"/>
    <property type="molecule type" value="Genomic_DNA"/>
</dbReference>
<dbReference type="InterPro" id="IPR000383">
    <property type="entry name" value="Xaa-Pro-like_dom"/>
</dbReference>
<dbReference type="InterPro" id="IPR005674">
    <property type="entry name" value="CocE/Ser_esterase"/>
</dbReference>
<dbReference type="Pfam" id="PF02129">
    <property type="entry name" value="Peptidase_S15"/>
    <property type="match status" value="1"/>
</dbReference>
<accession>A0ABS6Z4J2</accession>
<reference evidence="5 6" key="1">
    <citation type="submission" date="2019-12" db="EMBL/GenBank/DDBJ databases">
        <title>Genome sequence of Streptomyces bambusae.</title>
        <authorList>
            <person name="Bansal K."/>
            <person name="Choksket S."/>
            <person name="Korpole S."/>
            <person name="Patil P.B."/>
        </authorList>
    </citation>
    <scope>NUCLEOTIDE SEQUENCE [LARGE SCALE GENOMIC DNA]</scope>
    <source>
        <strain evidence="5 6">SK60</strain>
    </source>
</reference>
<dbReference type="SMART" id="SM00939">
    <property type="entry name" value="PepX_C"/>
    <property type="match status" value="1"/>
</dbReference>
<dbReference type="NCBIfam" id="TIGR00976">
    <property type="entry name" value="CocE_NonD"/>
    <property type="match status" value="1"/>
</dbReference>
<feature type="domain" description="Xaa-Pro dipeptidyl-peptidase C-terminal" evidence="4">
    <location>
        <begin position="350"/>
        <end position="578"/>
    </location>
</feature>
<dbReference type="Pfam" id="PF08530">
    <property type="entry name" value="PepX_C"/>
    <property type="match status" value="1"/>
</dbReference>
<proteinExistence type="inferred from homology"/>
<dbReference type="InterPro" id="IPR013736">
    <property type="entry name" value="Xaa-Pro_dipept_C"/>
</dbReference>
<dbReference type="GO" id="GO:0016787">
    <property type="term" value="F:hydrolase activity"/>
    <property type="evidence" value="ECO:0007669"/>
    <property type="project" value="UniProtKB-KW"/>
</dbReference>
<sequence>MHPKHPVAAAILVRATSASKPGDQHCRRRYEGSSGVSSQAQEQAPVSLYPELDEATLLRFVHSLESGDTAGLSTTRVEEVTRARALLQMRRVRVPGDGGIELAGYLWTHHDGRDRPAIVMPSPWTDLGWLAYAVQGTLFALNGYHVLAYTARGFGQSGGEVEVAGSDDVADGSAALDHLLDQTGGTVTGVGFLGDSYGSGISQLVAAHDDRVQAVAALSTWGDLGEAFYENETRHVASVAALLGAAKNARLSARTRQVFDDVLAGRNIEQTLEWARDRSPYTHRDRLNQRRVPVFFAQAWHETLFPNNQTLKMFNALEGPKRLDYSIGDHSSPEMSGILGLPNRIWQDAHRWMNHHLKGEANGIDKEGELVSQVMWSGTLEASATWHDSTGDPQRLYLTGAGADTGDGALTDKPENGWTRTIGTGADTPATVADSIIKAGYAEMAGNPKPYPTRDISRTAAGVWVGPPLTRTARLRGTPGLQLNYASSNGGSTFVAHLFDVDPDDSAHIITHAPFTRTDGSTGEPEAVRLDLQATGYDVAAGHRLMLVIDTQDPFYADSNGQGTTLTVTSPDGNPSYLDIPLA</sequence>
<dbReference type="Proteomes" id="UP000812013">
    <property type="component" value="Unassembled WGS sequence"/>
</dbReference>
<dbReference type="InterPro" id="IPR008979">
    <property type="entry name" value="Galactose-bd-like_sf"/>
</dbReference>
<keyword evidence="2 5" id="KW-0378">Hydrolase</keyword>
<protein>
    <submittedName>
        <fullName evidence="5">CocE/NonD family hydrolase</fullName>
    </submittedName>
</protein>
<comment type="similarity">
    <text evidence="1">Belongs to the AB hydrolase superfamily.</text>
</comment>
<feature type="compositionally biased region" description="Polar residues" evidence="3">
    <location>
        <begin position="34"/>
        <end position="44"/>
    </location>
</feature>
<gene>
    <name evidence="5" type="ORF">GPJ59_12320</name>
</gene>
<evidence type="ECO:0000313" key="5">
    <source>
        <dbReference type="EMBL" id="MBW5482647.1"/>
    </source>
</evidence>
<dbReference type="SUPFAM" id="SSF53474">
    <property type="entry name" value="alpha/beta-Hydrolases"/>
    <property type="match status" value="1"/>
</dbReference>
<dbReference type="InterPro" id="IPR029058">
    <property type="entry name" value="AB_hydrolase_fold"/>
</dbReference>
<keyword evidence="6" id="KW-1185">Reference proteome</keyword>
<name>A0ABS6Z4J2_9ACTN</name>
<evidence type="ECO:0000313" key="6">
    <source>
        <dbReference type="Proteomes" id="UP000812013"/>
    </source>
</evidence>
<feature type="compositionally biased region" description="Basic and acidic residues" evidence="3">
    <location>
        <begin position="22"/>
        <end position="31"/>
    </location>
</feature>
<evidence type="ECO:0000256" key="1">
    <source>
        <dbReference type="ARBA" id="ARBA00008645"/>
    </source>
</evidence>
<feature type="region of interest" description="Disordered" evidence="3">
    <location>
        <begin position="18"/>
        <end position="44"/>
    </location>
</feature>
<dbReference type="PANTHER" id="PTHR22946">
    <property type="entry name" value="DIENELACTONE HYDROLASE DOMAIN-CONTAINING PROTEIN-RELATED"/>
    <property type="match status" value="1"/>
</dbReference>
<evidence type="ECO:0000256" key="2">
    <source>
        <dbReference type="ARBA" id="ARBA00022801"/>
    </source>
</evidence>